<gene>
    <name evidence="2" type="ORF">I4902_00055</name>
</gene>
<evidence type="ECO:0000313" key="3">
    <source>
        <dbReference type="Proteomes" id="UP000614721"/>
    </source>
</evidence>
<keyword evidence="1" id="KW-1133">Transmembrane helix</keyword>
<keyword evidence="1" id="KW-0472">Membrane</keyword>
<keyword evidence="1" id="KW-0812">Transmembrane</keyword>
<evidence type="ECO:0000256" key="1">
    <source>
        <dbReference type="SAM" id="Phobius"/>
    </source>
</evidence>
<sequence length="195" mass="22587">MSVNWIVVPFVIWIVFMYWSLMLSSRVVSFEWFPKWTISITFAVIVSVISGVWSILRRPLKHAFKNFYQSGFITLILIVPVFDALTYLLTNKTIHYQTKYEITSPGPSTNRFGRCDYGIWIKEISTDRWKLLCISNPKSKTKENTGTVWVTAKTGFIGAYIVDYQFSPFIPEFTSDEIDGFNDGDRVLFDGKPVY</sequence>
<proteinExistence type="predicted"/>
<keyword evidence="3" id="KW-1185">Reference proteome</keyword>
<dbReference type="Proteomes" id="UP000614721">
    <property type="component" value="Unassembled WGS sequence"/>
</dbReference>
<protein>
    <submittedName>
        <fullName evidence="2">Uncharacterized protein</fullName>
    </submittedName>
</protein>
<name>A0ABS0INR5_9GAMM</name>
<accession>A0ABS0INR5</accession>
<dbReference type="EMBL" id="JADSJP010000001">
    <property type="protein sequence ID" value="MBG2877677.1"/>
    <property type="molecule type" value="Genomic_DNA"/>
</dbReference>
<evidence type="ECO:0000313" key="2">
    <source>
        <dbReference type="EMBL" id="MBG2877677.1"/>
    </source>
</evidence>
<feature type="transmembrane region" description="Helical" evidence="1">
    <location>
        <begin position="68"/>
        <end position="89"/>
    </location>
</feature>
<reference evidence="2 3" key="1">
    <citation type="submission" date="2020-11" db="EMBL/GenBank/DDBJ databases">
        <title>Enhanced detection system for hospital associated transmission using whole genome sequencing surveillance.</title>
        <authorList>
            <person name="Harrison L.H."/>
            <person name="Van Tyne D."/>
            <person name="Marsh J.W."/>
            <person name="Griffith M.P."/>
            <person name="Snyder D.J."/>
            <person name="Cooper V.S."/>
            <person name="Mustapha M."/>
        </authorList>
    </citation>
    <scope>NUCLEOTIDE SEQUENCE [LARGE SCALE GENOMIC DNA]</scope>
    <source>
        <strain evidence="2 3">PR00075</strain>
    </source>
</reference>
<dbReference type="RefSeq" id="WP_196565732.1">
    <property type="nucleotide sequence ID" value="NZ_JADRYY010000001.1"/>
</dbReference>
<feature type="transmembrane region" description="Helical" evidence="1">
    <location>
        <begin position="36"/>
        <end position="56"/>
    </location>
</feature>
<feature type="transmembrane region" description="Helical" evidence="1">
    <location>
        <begin position="6"/>
        <end position="24"/>
    </location>
</feature>
<organism evidence="2 3">
    <name type="scientific">Proteus alimentorum</name>
    <dbReference type="NCBI Taxonomy" id="1973495"/>
    <lineage>
        <taxon>Bacteria</taxon>
        <taxon>Pseudomonadati</taxon>
        <taxon>Pseudomonadota</taxon>
        <taxon>Gammaproteobacteria</taxon>
        <taxon>Enterobacterales</taxon>
        <taxon>Morganellaceae</taxon>
        <taxon>Proteus</taxon>
    </lineage>
</organism>
<comment type="caution">
    <text evidence="2">The sequence shown here is derived from an EMBL/GenBank/DDBJ whole genome shotgun (WGS) entry which is preliminary data.</text>
</comment>